<sequence length="322" mass="35274">MKDIRYIFAIKEAMQEEMERDESVFLMGEDVGLAGGSFGASKGLFEKFGEKRVIDTPISEAGFTSLAAGAASCGLRPIIEIMFMDFVTCCMDSVVNQIAKMRYMFGNQYAMPIVVRMPEGGGQNAGPQHSQCLEAWFAHIPGLKVVMAANPYDVKGLLKSSIRDDNPVIFIENKTLHAMKGQIPEEDYVIPLGKADVKRAGSDVTVVTASRLVNDSLKAAEQLEKEGISVEVVDLMTIQPWDRETVFNSIVKTHRLVVAHEAVKQFGFGAEISAAVNEELFDELDAPIFRVGAPFVPIHYSLEKAYVPGVEDVKKAIMAAMG</sequence>
<evidence type="ECO:0000256" key="2">
    <source>
        <dbReference type="ARBA" id="ARBA00023002"/>
    </source>
</evidence>
<reference evidence="5" key="1">
    <citation type="journal article" date="2015" name="Proc. Natl. Acad. Sci. U.S.A.">
        <title>Networks of energetic and metabolic interactions define dynamics in microbial communities.</title>
        <authorList>
            <person name="Embree M."/>
            <person name="Liu J.K."/>
            <person name="Al-Bassam M.M."/>
            <person name="Zengler K."/>
        </authorList>
    </citation>
    <scope>NUCLEOTIDE SEQUENCE</scope>
</reference>
<feature type="domain" description="Transketolase-like pyrimidine-binding" evidence="4">
    <location>
        <begin position="4"/>
        <end position="178"/>
    </location>
</feature>
<dbReference type="SUPFAM" id="SSF52922">
    <property type="entry name" value="TK C-terminal domain-like"/>
    <property type="match status" value="1"/>
</dbReference>
<dbReference type="PANTHER" id="PTHR43257">
    <property type="entry name" value="PYRUVATE DEHYDROGENASE E1 COMPONENT BETA SUBUNIT"/>
    <property type="match status" value="1"/>
</dbReference>
<dbReference type="SMART" id="SM00861">
    <property type="entry name" value="Transket_pyr"/>
    <property type="match status" value="1"/>
</dbReference>
<comment type="caution">
    <text evidence="5">The sequence shown here is derived from an EMBL/GenBank/DDBJ whole genome shotgun (WGS) entry which is preliminary data.</text>
</comment>
<gene>
    <name evidence="5" type="ORF">ASZ90_017169</name>
</gene>
<evidence type="ECO:0000256" key="3">
    <source>
        <dbReference type="ARBA" id="ARBA00023052"/>
    </source>
</evidence>
<dbReference type="AlphaFoldDB" id="A0A0W8EAE2"/>
<dbReference type="Pfam" id="PF02779">
    <property type="entry name" value="Transket_pyr"/>
    <property type="match status" value="1"/>
</dbReference>
<dbReference type="Gene3D" id="3.40.50.970">
    <property type="match status" value="1"/>
</dbReference>
<organism evidence="5">
    <name type="scientific">hydrocarbon metagenome</name>
    <dbReference type="NCBI Taxonomy" id="938273"/>
    <lineage>
        <taxon>unclassified sequences</taxon>
        <taxon>metagenomes</taxon>
        <taxon>ecological metagenomes</taxon>
    </lineage>
</organism>
<dbReference type="NCBIfam" id="NF006667">
    <property type="entry name" value="PRK09212.1"/>
    <property type="match status" value="1"/>
</dbReference>
<dbReference type="Gene3D" id="3.40.50.920">
    <property type="match status" value="1"/>
</dbReference>
<dbReference type="SUPFAM" id="SSF52518">
    <property type="entry name" value="Thiamin diphosphate-binding fold (THDP-binding)"/>
    <property type="match status" value="1"/>
</dbReference>
<dbReference type="EMBL" id="LNQE01001814">
    <property type="protein sequence ID" value="KUG05409.1"/>
    <property type="molecule type" value="Genomic_DNA"/>
</dbReference>
<dbReference type="CDD" id="cd07036">
    <property type="entry name" value="TPP_PYR_E1-PDHc-beta_like"/>
    <property type="match status" value="1"/>
</dbReference>
<evidence type="ECO:0000256" key="1">
    <source>
        <dbReference type="ARBA" id="ARBA00001964"/>
    </source>
</evidence>
<comment type="cofactor">
    <cofactor evidence="1">
        <name>thiamine diphosphate</name>
        <dbReference type="ChEBI" id="CHEBI:58937"/>
    </cofactor>
</comment>
<proteinExistence type="predicted"/>
<keyword evidence="2" id="KW-0560">Oxidoreductase</keyword>
<dbReference type="GO" id="GO:0016491">
    <property type="term" value="F:oxidoreductase activity"/>
    <property type="evidence" value="ECO:0007669"/>
    <property type="project" value="UniProtKB-KW"/>
</dbReference>
<dbReference type="InterPro" id="IPR009014">
    <property type="entry name" value="Transketo_C/PFOR_II"/>
</dbReference>
<dbReference type="InterPro" id="IPR005475">
    <property type="entry name" value="Transketolase-like_Pyr-bd"/>
</dbReference>
<evidence type="ECO:0000259" key="4">
    <source>
        <dbReference type="SMART" id="SM00861"/>
    </source>
</evidence>
<dbReference type="FunFam" id="3.40.50.920:FF:000001">
    <property type="entry name" value="Pyruvate dehydrogenase E1 beta subunit"/>
    <property type="match status" value="1"/>
</dbReference>
<name>A0A0W8EAE2_9ZZZZ</name>
<dbReference type="PANTHER" id="PTHR43257:SF2">
    <property type="entry name" value="PYRUVATE DEHYDROGENASE E1 COMPONENT SUBUNIT BETA"/>
    <property type="match status" value="1"/>
</dbReference>
<dbReference type="InterPro" id="IPR033248">
    <property type="entry name" value="Transketolase_C"/>
</dbReference>
<evidence type="ECO:0000313" key="5">
    <source>
        <dbReference type="EMBL" id="KUG05409.1"/>
    </source>
</evidence>
<dbReference type="Pfam" id="PF02780">
    <property type="entry name" value="Transketolase_C"/>
    <property type="match status" value="1"/>
</dbReference>
<accession>A0A0W8EAE2</accession>
<dbReference type="InterPro" id="IPR029061">
    <property type="entry name" value="THDP-binding"/>
</dbReference>
<protein>
    <submittedName>
        <fullName evidence="5">Acetoin dehydrogenase e1 component beta-subunit</fullName>
    </submittedName>
</protein>
<keyword evidence="3" id="KW-0786">Thiamine pyrophosphate</keyword>
<dbReference type="FunFam" id="3.40.50.970:FF:000001">
    <property type="entry name" value="Pyruvate dehydrogenase E1 beta subunit"/>
    <property type="match status" value="1"/>
</dbReference>